<dbReference type="InterPro" id="IPR004859">
    <property type="entry name" value="Xrn1_N"/>
</dbReference>
<keyword evidence="1" id="KW-0540">Nuclease</keyword>
<dbReference type="Proteomes" id="UP001165289">
    <property type="component" value="Unassembled WGS sequence"/>
</dbReference>
<dbReference type="InterPro" id="IPR041106">
    <property type="entry name" value="XRN1_D2_D3"/>
</dbReference>
<reference evidence="11 12" key="1">
    <citation type="journal article" date="2023" name="BMC Biol.">
        <title>The compact genome of the sponge Oopsacas minuta (Hexactinellida) is lacking key metazoan core genes.</title>
        <authorList>
            <person name="Santini S."/>
            <person name="Schenkelaars Q."/>
            <person name="Jourda C."/>
            <person name="Duchesne M."/>
            <person name="Belahbib H."/>
            <person name="Rocher C."/>
            <person name="Selva M."/>
            <person name="Riesgo A."/>
            <person name="Vervoort M."/>
            <person name="Leys S.P."/>
            <person name="Kodjabachian L."/>
            <person name="Le Bivic A."/>
            <person name="Borchiellini C."/>
            <person name="Claverie J.M."/>
            <person name="Renard E."/>
        </authorList>
    </citation>
    <scope>NUCLEOTIDE SEQUENCE [LARGE SCALE GENOMIC DNA]</scope>
    <source>
        <strain evidence="11">SPO-2</strain>
    </source>
</reference>
<dbReference type="Pfam" id="PF17846">
    <property type="entry name" value="XRN_M"/>
    <property type="match status" value="1"/>
</dbReference>
<evidence type="ECO:0000256" key="2">
    <source>
        <dbReference type="ARBA" id="ARBA00022801"/>
    </source>
</evidence>
<dbReference type="Gene3D" id="2.30.30.750">
    <property type="match status" value="1"/>
</dbReference>
<evidence type="ECO:0000313" key="11">
    <source>
        <dbReference type="EMBL" id="KAI6654719.1"/>
    </source>
</evidence>
<sequence>MGVPKFFAWLSQRYPCMLQAVVDYQIPEFDNFYLDMNGIIHQCSHPDDSDPNPVFDESEVFHKIGHYLEHLFKIIKPRKLFFLAVDGVAPRAKMNQQRGRRFRAAREAMEHYKELESRGENLPDKPRFDSNCITPGTHFMDRLQTYLKYFIQKKLSTDALWSRVEVMLTGHNVAGEGEHKIMDYIRWCRSQPNYGPNTRHCVHGLDADLIMLGLITHEPHFSILREEIKYGQAKKSKHLEDQTFNLLHLNIVRKYLEFDFKDLKEHMNFRFDIDRVIDDWILMGFLAGNDFVPHLPGLHIKQEGLPYLHKKYMDILPKLDGYISDAGRINRPRFQKFISSLAEFDLQEFQEHYVSMAFIRRKRSEKAARKIQEAVESENKEKAKEPENEELEPFTDFMGMDPDFVMTPTDTPEDINKELSSLGISQIPQELLEDQEDIDDTFLDIQTLNENSLVPMELGEEAFTDINFSVDFKKYKRRYYENKFKLNSPEADLPFIQNLAYQYILGLQWVLLYYYQGVRSWSWFYPYHYAPFVSDILDVENMTLEFDLSQPFEPYQQLMSVLPTLSKEIVPSPFQYLMSDNNSPIIDFYPSTFETDLNGKTHEWESVVLLPFIEVDRLKIVMAGLYKKLTEAEVSRNKPGRIFSYSYKTDRQKSVKPPFDYLPEISPCFSTQEELAPDSFPYEVNSLPTGLLNGVNLDDYIPGYPTFNFIPHKMKKVVRQAYANNAMVDKQRIQINIEEPEVPPTLESLANKLVGKECLVNWPFFVRAFVEAVSDGHQVYELDPDSSDKQMRITDMDERESDKWEKNVINIDHVYSTKNGISIGEANFMVHASVIVGKRVQFCKKKEDSPVRVDAEWDTNGNVYLLQTVRTFDEVKVFDPSPSLSELTLSDIFFKGRECYIMRKDLYGSPAIVEKVDEVSRHVQLKMYSINSDVYSSDMHTVNDKYLKTLPRYHKYLPGYIIASKADIDKIVLSRITSGLFIYTGDNKRKKQHSSKLMISLNIKNSKKNLCHSEYAIREDRGWLYNPRMIDFLREYKQRFPDVFAVLEMNPTCDDYYSCDMFEDDSATERLAELQEWLQTLPCYEQPLVTCGSELLSTECIKMVERITNDLDIATKLKSNRKVVKCKPKELFCPMFEFSDFAPDRDAMYFILDRVLSISSEVPFGYVGTIIGYNPITSNEYLCEVLFDLEFPGAVSIRGSAKRAYVLKSTLLIDLTHGQSNRESQDHVYQEGVFGCDDLENIDNQNREKKESNQSQRVMKFKSNRERIKDSTPGKPAVLPTVPFISHIHNPRGPRSFGNRYDESQMDPYGTSPNTQEYIDTFEAESTDNLENSKFMEFENSGTLQGKSVNIYPSSSYDNSIVGDLTWLEDSHPQTQPPRDFRKSKQQRQAHNMNPYFPPNYHMNMQNNGTHEMMFDPRARMPILTGYPPQPLYPQYVGPGSPFSNISPRFNNFNINEQMRMGPHFNPPYMRPPLPFNTHRGPFPHPALLPYPIQFNPMPLPSASETDRKDNTTHNIPGREQPPHATNFTPGLIPTIPFQSPPRTINPRMPFPPPPVTSPIIRLPHNVSSYRDVLEFHCLSLGLGFPDYQYMPNNDSTEGFIGMVKINLDGALQTFLGASSITIEESYESAACKTLYEFQSGPLVERGLMSPSPPTLPPHPLFTNTRNPVSCSLIPTAVMKNLAHKRAVKNRIVEKESGQTLLTAQQATLFAGKSESAEANNNV</sequence>
<gene>
    <name evidence="11" type="ORF">LOD99_2598</name>
</gene>
<dbReference type="Pfam" id="PF18332">
    <property type="entry name" value="XRN1_D1"/>
    <property type="match status" value="1"/>
</dbReference>
<organism evidence="11 12">
    <name type="scientific">Oopsacas minuta</name>
    <dbReference type="NCBI Taxonomy" id="111878"/>
    <lineage>
        <taxon>Eukaryota</taxon>
        <taxon>Metazoa</taxon>
        <taxon>Porifera</taxon>
        <taxon>Hexactinellida</taxon>
        <taxon>Hexasterophora</taxon>
        <taxon>Lyssacinosida</taxon>
        <taxon>Leucopsacidae</taxon>
        <taxon>Oopsacas</taxon>
    </lineage>
</organism>
<proteinExistence type="inferred from homology"/>
<feature type="domain" description="5'-3' exoribonuclease 1 SH3-like" evidence="8">
    <location>
        <begin position="1150"/>
        <end position="1213"/>
    </location>
</feature>
<dbReference type="GO" id="GO:0000956">
    <property type="term" value="P:nuclear-transcribed mRNA catabolic process"/>
    <property type="evidence" value="ECO:0007669"/>
    <property type="project" value="TreeGrafter"/>
</dbReference>
<dbReference type="Pfam" id="PF18334">
    <property type="entry name" value="XRN1_D2_D3"/>
    <property type="match status" value="1"/>
</dbReference>
<feature type="domain" description="5'-3' exoribonuclease 1 D1" evidence="9">
    <location>
        <begin position="690"/>
        <end position="837"/>
    </location>
</feature>
<dbReference type="InterPro" id="IPR027073">
    <property type="entry name" value="5_3_exoribonuclease"/>
</dbReference>
<dbReference type="Pfam" id="PF18129">
    <property type="entry name" value="SH3_12"/>
    <property type="match status" value="1"/>
</dbReference>
<dbReference type="InterPro" id="IPR047007">
    <property type="entry name" value="XRN1_D1_sf"/>
</dbReference>
<keyword evidence="3" id="KW-0269">Exonuclease</keyword>
<evidence type="ECO:0000256" key="3">
    <source>
        <dbReference type="ARBA" id="ARBA00022839"/>
    </source>
</evidence>
<comment type="similarity">
    <text evidence="4">Belongs to the 5'-3' exonuclease family.</text>
</comment>
<evidence type="ECO:0000259" key="6">
    <source>
        <dbReference type="Pfam" id="PF03159"/>
    </source>
</evidence>
<protein>
    <submittedName>
        <fullName evidence="11">5'-3' exoribonuclease 1</fullName>
    </submittedName>
</protein>
<dbReference type="InterPro" id="IPR041385">
    <property type="entry name" value="SH3_12"/>
</dbReference>
<evidence type="ECO:0000259" key="9">
    <source>
        <dbReference type="Pfam" id="PF18332"/>
    </source>
</evidence>
<accession>A0AAV7K0F8</accession>
<dbReference type="Gene3D" id="3.40.50.12390">
    <property type="match status" value="1"/>
</dbReference>
<evidence type="ECO:0000259" key="8">
    <source>
        <dbReference type="Pfam" id="PF18129"/>
    </source>
</evidence>
<feature type="region of interest" description="Disordered" evidence="5">
    <location>
        <begin position="1500"/>
        <end position="1526"/>
    </location>
</feature>
<dbReference type="Pfam" id="PF03159">
    <property type="entry name" value="XRN_N"/>
    <property type="match status" value="1"/>
</dbReference>
<dbReference type="GO" id="GO:0004534">
    <property type="term" value="F:5'-3' RNA exonuclease activity"/>
    <property type="evidence" value="ECO:0007669"/>
    <property type="project" value="TreeGrafter"/>
</dbReference>
<name>A0AAV7K0F8_9METZ</name>
<dbReference type="Gene3D" id="2.170.260.40">
    <property type="match status" value="1"/>
</dbReference>
<feature type="region of interest" description="Disordered" evidence="5">
    <location>
        <begin position="1369"/>
        <end position="1400"/>
    </location>
</feature>
<dbReference type="InterPro" id="IPR047008">
    <property type="entry name" value="XRN1_SH3_sf"/>
</dbReference>
<dbReference type="InterPro" id="IPR041412">
    <property type="entry name" value="Xrn1_helical"/>
</dbReference>
<keyword evidence="12" id="KW-1185">Reference proteome</keyword>
<evidence type="ECO:0000313" key="12">
    <source>
        <dbReference type="Proteomes" id="UP001165289"/>
    </source>
</evidence>
<dbReference type="CDD" id="cd18673">
    <property type="entry name" value="PIN_XRN1-2-like"/>
    <property type="match status" value="1"/>
</dbReference>
<evidence type="ECO:0000256" key="1">
    <source>
        <dbReference type="ARBA" id="ARBA00022722"/>
    </source>
</evidence>
<dbReference type="InterPro" id="IPR040992">
    <property type="entry name" value="XRN1_D1"/>
</dbReference>
<evidence type="ECO:0000259" key="10">
    <source>
        <dbReference type="Pfam" id="PF18334"/>
    </source>
</evidence>
<dbReference type="GO" id="GO:0003723">
    <property type="term" value="F:RNA binding"/>
    <property type="evidence" value="ECO:0007669"/>
    <property type="project" value="TreeGrafter"/>
</dbReference>
<keyword evidence="2" id="KW-0378">Hydrolase</keyword>
<evidence type="ECO:0000259" key="7">
    <source>
        <dbReference type="Pfam" id="PF17846"/>
    </source>
</evidence>
<dbReference type="EMBL" id="JAKMXF010000221">
    <property type="protein sequence ID" value="KAI6654719.1"/>
    <property type="molecule type" value="Genomic_DNA"/>
</dbReference>
<feature type="domain" description="Xrn1 helical" evidence="7">
    <location>
        <begin position="271"/>
        <end position="641"/>
    </location>
</feature>
<dbReference type="GO" id="GO:0005634">
    <property type="term" value="C:nucleus"/>
    <property type="evidence" value="ECO:0007669"/>
    <property type="project" value="TreeGrafter"/>
</dbReference>
<dbReference type="Gene3D" id="1.25.40.1050">
    <property type="match status" value="1"/>
</dbReference>
<evidence type="ECO:0000256" key="5">
    <source>
        <dbReference type="SAM" id="MobiDB-lite"/>
    </source>
</evidence>
<dbReference type="FunFam" id="3.40.50.12390:FF:000002">
    <property type="entry name" value="5'-3' exoribonuclease 1"/>
    <property type="match status" value="1"/>
</dbReference>
<evidence type="ECO:0000256" key="4">
    <source>
        <dbReference type="ARBA" id="ARBA00038299"/>
    </source>
</evidence>
<feature type="domain" description="Xrn1 N-terminal" evidence="6">
    <location>
        <begin position="1"/>
        <end position="227"/>
    </location>
</feature>
<dbReference type="PANTHER" id="PTHR12341:SF7">
    <property type="entry name" value="5'-3' EXORIBONUCLEASE 1"/>
    <property type="match status" value="1"/>
</dbReference>
<feature type="domain" description="Exoribonuclease Xrn1 D2/D3" evidence="10">
    <location>
        <begin position="902"/>
        <end position="1122"/>
    </location>
</feature>
<comment type="caution">
    <text evidence="11">The sequence shown here is derived from an EMBL/GenBank/DDBJ whole genome shotgun (WGS) entry which is preliminary data.</text>
</comment>
<dbReference type="GO" id="GO:0016075">
    <property type="term" value="P:rRNA catabolic process"/>
    <property type="evidence" value="ECO:0007669"/>
    <property type="project" value="TreeGrafter"/>
</dbReference>
<dbReference type="PANTHER" id="PTHR12341">
    <property type="entry name" value="5'-&gt;3' EXORIBONUCLEASE"/>
    <property type="match status" value="1"/>
</dbReference>
<feature type="region of interest" description="Disordered" evidence="5">
    <location>
        <begin position="1266"/>
        <end position="1294"/>
    </location>
</feature>